<sequence length="258" mass="28382">MTAAVPITTVCDLTVPWVPFRRALCAVLPHAAKDKEDSIASLVRVRIYARPDRVYVAASDRFTVALALVEPLVPPAEEHHLDLAPDEVRKILAVFPERKDELDYTLQLVASTEQLEVRDVSGMVDGERLAVNLLPYSEDFPNLPLTLARYAHREPVEASRPAFPLEFLARFKPALKCWDESNVRLSMIGLSSGLVLVGEHFVGAVTGVQQSEEIDLDRAAWATCLADDLPPLDRLAGVIDITHLTTEADPADTEGDTP</sequence>
<dbReference type="EMBL" id="JAWLKJ010000003">
    <property type="protein sequence ID" value="MDV6299977.1"/>
    <property type="molecule type" value="Genomic_DNA"/>
</dbReference>
<evidence type="ECO:0000313" key="1">
    <source>
        <dbReference type="EMBL" id="MDV6299977.1"/>
    </source>
</evidence>
<accession>A0AAE4R1S6</accession>
<comment type="caution">
    <text evidence="1">The sequence shown here is derived from an EMBL/GenBank/DDBJ whole genome shotgun (WGS) entry which is preliminary data.</text>
</comment>
<dbReference type="RefSeq" id="WP_317470636.1">
    <property type="nucleotide sequence ID" value="NZ_JAWLKJ010000003.1"/>
</dbReference>
<dbReference type="Proteomes" id="UP001185873">
    <property type="component" value="Unassembled WGS sequence"/>
</dbReference>
<name>A0AAE4R1S6_9ACTN</name>
<gene>
    <name evidence="1" type="ORF">R3P82_12740</name>
</gene>
<organism evidence="1 2">
    <name type="scientific">Dietzia maris</name>
    <dbReference type="NCBI Taxonomy" id="37915"/>
    <lineage>
        <taxon>Bacteria</taxon>
        <taxon>Bacillati</taxon>
        <taxon>Actinomycetota</taxon>
        <taxon>Actinomycetes</taxon>
        <taxon>Mycobacteriales</taxon>
        <taxon>Dietziaceae</taxon>
        <taxon>Dietzia</taxon>
    </lineage>
</organism>
<proteinExistence type="predicted"/>
<reference evidence="1" key="1">
    <citation type="submission" date="2023-10" db="EMBL/GenBank/DDBJ databases">
        <title>Development of a sustainable strategy for remediation of hydrocarbon-contaminated territories based on the waste exchange concept.</title>
        <authorList>
            <person name="Krivoruchko A."/>
        </authorList>
    </citation>
    <scope>NUCLEOTIDE SEQUENCE</scope>
    <source>
        <strain evidence="1">IEGM 1175</strain>
    </source>
</reference>
<protein>
    <submittedName>
        <fullName evidence="1">Uncharacterized protein</fullName>
    </submittedName>
</protein>
<evidence type="ECO:0000313" key="2">
    <source>
        <dbReference type="Proteomes" id="UP001185873"/>
    </source>
</evidence>
<dbReference type="AlphaFoldDB" id="A0AAE4R1S6"/>